<evidence type="ECO:0000256" key="2">
    <source>
        <dbReference type="SAM" id="Phobius"/>
    </source>
</evidence>
<dbReference type="InterPro" id="IPR045931">
    <property type="entry name" value="DUF6350"/>
</dbReference>
<dbReference type="Proteomes" id="UP001210380">
    <property type="component" value="Unassembled WGS sequence"/>
</dbReference>
<feature type="transmembrane region" description="Helical" evidence="2">
    <location>
        <begin position="251"/>
        <end position="271"/>
    </location>
</feature>
<proteinExistence type="predicted"/>
<evidence type="ECO:0000256" key="1">
    <source>
        <dbReference type="SAM" id="MobiDB-lite"/>
    </source>
</evidence>
<feature type="transmembrane region" description="Helical" evidence="2">
    <location>
        <begin position="324"/>
        <end position="344"/>
    </location>
</feature>
<organism evidence="3 4">
    <name type="scientific">Saccharopolyspora oryzae</name>
    <dbReference type="NCBI Taxonomy" id="2997343"/>
    <lineage>
        <taxon>Bacteria</taxon>
        <taxon>Bacillati</taxon>
        <taxon>Actinomycetota</taxon>
        <taxon>Actinomycetes</taxon>
        <taxon>Pseudonocardiales</taxon>
        <taxon>Pseudonocardiaceae</taxon>
        <taxon>Saccharopolyspora</taxon>
    </lineage>
</organism>
<gene>
    <name evidence="3" type="ORF">OU415_10705</name>
</gene>
<accession>A0ABT4UWI1</accession>
<reference evidence="3 4" key="1">
    <citation type="submission" date="2022-11" db="EMBL/GenBank/DDBJ databases">
        <title>Draft genome sequence of Saccharopolyspora sp. WRP15-2 isolated from rhizosphere soils of wild rice in Thailand.</title>
        <authorList>
            <person name="Duangmal K."/>
            <person name="Kammanee S."/>
            <person name="Muangham S."/>
        </authorList>
    </citation>
    <scope>NUCLEOTIDE SEQUENCE [LARGE SCALE GENOMIC DNA]</scope>
    <source>
        <strain evidence="3 4">WRP15-2</strain>
    </source>
</reference>
<dbReference type="EMBL" id="JAQGLA010000011">
    <property type="protein sequence ID" value="MDA3625908.1"/>
    <property type="molecule type" value="Genomic_DNA"/>
</dbReference>
<feature type="transmembrane region" description="Helical" evidence="2">
    <location>
        <begin position="24"/>
        <end position="49"/>
    </location>
</feature>
<feature type="transmembrane region" description="Helical" evidence="2">
    <location>
        <begin position="56"/>
        <end position="74"/>
    </location>
</feature>
<feature type="transmembrane region" description="Helical" evidence="2">
    <location>
        <begin position="192"/>
        <end position="218"/>
    </location>
</feature>
<keyword evidence="2" id="KW-0812">Transmembrane</keyword>
<feature type="compositionally biased region" description="Acidic residues" evidence="1">
    <location>
        <begin position="447"/>
        <end position="463"/>
    </location>
</feature>
<feature type="transmembrane region" description="Helical" evidence="2">
    <location>
        <begin position="224"/>
        <end position="244"/>
    </location>
</feature>
<feature type="compositionally biased region" description="Low complexity" evidence="1">
    <location>
        <begin position="393"/>
        <end position="408"/>
    </location>
</feature>
<dbReference type="Pfam" id="PF19877">
    <property type="entry name" value="DUF6350"/>
    <property type="match status" value="1"/>
</dbReference>
<name>A0ABT4UWI1_9PSEU</name>
<dbReference type="RefSeq" id="WP_270948482.1">
    <property type="nucleotide sequence ID" value="NZ_JAQGLA010000011.1"/>
</dbReference>
<protein>
    <submittedName>
        <fullName evidence="3">DUF6350 family protein</fullName>
    </submittedName>
</protein>
<feature type="transmembrane region" description="Helical" evidence="2">
    <location>
        <begin position="86"/>
        <end position="108"/>
    </location>
</feature>
<keyword evidence="4" id="KW-1185">Reference proteome</keyword>
<feature type="transmembrane region" description="Helical" evidence="2">
    <location>
        <begin position="291"/>
        <end position="312"/>
    </location>
</feature>
<feature type="region of interest" description="Disordered" evidence="1">
    <location>
        <begin position="390"/>
        <end position="515"/>
    </location>
</feature>
<feature type="transmembrane region" description="Helical" evidence="2">
    <location>
        <begin position="120"/>
        <end position="141"/>
    </location>
</feature>
<feature type="transmembrane region" description="Helical" evidence="2">
    <location>
        <begin position="153"/>
        <end position="180"/>
    </location>
</feature>
<feature type="transmembrane region" description="Helical" evidence="2">
    <location>
        <begin position="364"/>
        <end position="383"/>
    </location>
</feature>
<keyword evidence="2" id="KW-0472">Membrane</keyword>
<sequence>MSVLESIPHAIADGPRERSLGLRWWLLIGATCTVLVLGYLLSAGLIALVTATASNAGFSPLVVLLAALPGWLVLHQSALTITGAPLSVLPLLPTAAVMLLIAAASAWVARRSRLRRPDQAWPVIATMGLVHAFVGAAIALVLAGPFRAVPVDAFLSCGLTATAASAAGVANRCGLIYLVWERVEAEVWSGLRIGLLALSAVVAAGGVVLLVGICASAPDMVASMARSGAAGDAIGTSLLSLLYLPNGVLAGWAFAAGTGLSLGGLTVQPLHATPGPVPDLPLLAILPSQEGPGWSAAALVLPLAAGALVGFACRRVSGGVSHRLLAVGVAACVAALGTLVLAQVAGGDLGGGQFSPVSLRPLELAAMTMCWIGIPAAAVTWLAGPVDFEEPVPAGGDTAEGADPAADADASETDSLPVDADDVNEDSAEDAESPADADGEQPSTSDVDAEPEADAVDPDDFDPEIPHAREPLSSTRSAHSEIDPSEFDGDTGSDWTVDEARREAWTRDGGQNRAD</sequence>
<feature type="compositionally biased region" description="Acidic residues" evidence="1">
    <location>
        <begin position="419"/>
        <end position="439"/>
    </location>
</feature>
<keyword evidence="2" id="KW-1133">Transmembrane helix</keyword>
<evidence type="ECO:0000313" key="4">
    <source>
        <dbReference type="Proteomes" id="UP001210380"/>
    </source>
</evidence>
<comment type="caution">
    <text evidence="3">The sequence shown here is derived from an EMBL/GenBank/DDBJ whole genome shotgun (WGS) entry which is preliminary data.</text>
</comment>
<evidence type="ECO:0000313" key="3">
    <source>
        <dbReference type="EMBL" id="MDA3625908.1"/>
    </source>
</evidence>